<sequence length="169" mass="18107">MGPTLINGIPAHPLLAHAVVVLVPLAALCLVACAAWPSVLRRFGVVLPLMALVVLVLVPLTTNAGEWLEERVRESSLLEEHAELGEGMLPWAVGLLAASVLVWLLHRKPPHPVPQRGGKDVTARTRTWPRWVALFLSVVVAAGAVVQVYRIGDSGARSVWRGAFSATAD</sequence>
<reference evidence="1" key="1">
    <citation type="submission" date="2020-03" db="EMBL/GenBank/DDBJ databases">
        <title>Complete genome sequence of sixteen Streptomyces strains facilitates identification of candidate genes involved in plant growth-promotion in grain legumes and cereals.</title>
        <authorList>
            <person name="Gopalakrishnan S."/>
            <person name="Thakur V."/>
            <person name="Saxena R."/>
            <person name="Vadlamudi S."/>
            <person name="Purohit S."/>
            <person name="Kumar V."/>
            <person name="Rathore A."/>
            <person name="Chitikineni A."/>
            <person name="Varshney R.K."/>
        </authorList>
    </citation>
    <scope>NUCLEOTIDE SEQUENCE</scope>
    <source>
        <strain evidence="1">CAI-93</strain>
    </source>
</reference>
<dbReference type="Proteomes" id="UP000556843">
    <property type="component" value="Unassembled WGS sequence"/>
</dbReference>
<name>A0ACC7XVB0_9ACTN</name>
<protein>
    <submittedName>
        <fullName evidence="1">Uncharacterized protein</fullName>
    </submittedName>
</protein>
<dbReference type="EMBL" id="JAANNW010000003">
    <property type="protein sequence ID" value="NUV73485.1"/>
    <property type="molecule type" value="Genomic_DNA"/>
</dbReference>
<evidence type="ECO:0000313" key="2">
    <source>
        <dbReference type="Proteomes" id="UP000556843"/>
    </source>
</evidence>
<gene>
    <name evidence="1" type="ORF">G6W56_04700</name>
</gene>
<keyword evidence="2" id="KW-1185">Reference proteome</keyword>
<evidence type="ECO:0000313" key="1">
    <source>
        <dbReference type="EMBL" id="NUV73485.1"/>
    </source>
</evidence>
<proteinExistence type="predicted"/>
<comment type="caution">
    <text evidence="1">The sequence shown here is derived from an EMBL/GenBank/DDBJ whole genome shotgun (WGS) entry which is preliminary data.</text>
</comment>
<accession>A0ACC7XVB0</accession>
<organism evidence="1 2">
    <name type="scientific">Streptomyces fungicidicus</name>
    <dbReference type="NCBI Taxonomy" id="68203"/>
    <lineage>
        <taxon>Bacteria</taxon>
        <taxon>Bacillati</taxon>
        <taxon>Actinomycetota</taxon>
        <taxon>Actinomycetes</taxon>
        <taxon>Kitasatosporales</taxon>
        <taxon>Streptomycetaceae</taxon>
        <taxon>Streptomyces</taxon>
    </lineage>
</organism>